<reference evidence="3 4" key="1">
    <citation type="submission" date="2022-03" db="EMBL/GenBank/DDBJ databases">
        <title>Genome data of Colletotrichum spp.</title>
        <authorList>
            <person name="Utami Y.D."/>
            <person name="Hiruma K."/>
        </authorList>
    </citation>
    <scope>NUCLEOTIDE SEQUENCE [LARGE SCALE GENOMIC DNA]</scope>
    <source>
        <strain evidence="3 4">MAFF 239500</strain>
    </source>
</reference>
<dbReference type="InterPro" id="IPR022313">
    <property type="entry name" value="Phe/His_NH3-lyase_AS"/>
</dbReference>
<dbReference type="InterPro" id="IPR023144">
    <property type="entry name" value="Phe_NH3-lyase_shielding_dom_sf"/>
</dbReference>
<sequence length="725" mass="78624">MTIPPGPELSHASILRDELDKLRGLQYSNTNLALDGDSLDVATVVAIARHGLTARVKDDPEIKKKVLQSIQVLDHHIKNGWVVYGVNTGFGGSADSRTEQLKKLQISLLQHTQSAIITSTDLAQGQVDQDGQSHVIPPAWVKAAMVVRANQNLRGHSAVRIEVIEALLSLLRHNITPMIPLRGTISASGDLMPLSYIAGTLIGDPNIWVTVGSGDNRKVMTACDALKRCDVQPVELQPKEGLGLINGTAPSAALASLVVHEANQLAVLAQALTAFTAECLLGNVEWANEFIHGIRPHVGQVEAARNIRSFLKSSDFVVGLETKKRTGQGLWQDRYSTRTAPQWIGPYLEDLMLAQRQIEVELNSTSDNPVIDVATSSDCAAGDVYSGGNFQATAITSAMDKTRTALQMVGRMLFSQCSELINPATNNGLDPNLVLGDPDESYTMKGIDVNMSAYMSELAALAHPVSSHVQSAEMHNQGINSLAFLSGRRTMEAVDVLSHMCAAHLLVCCQAADLRDYHERFLSSISVSRLMNKNKMGLSSVQLAKLTTGLDELVRVWWNEANKLGYMQRCSVVASKVTSHVMQFIMHESIDVVSVKTVMDVQDELRQSMEAWFKDQSNDPKINHFNSEDTHAAYLEGLGQGSALLFDIVRGKLGVAFHQGLKEEQSSTIGTRVSRIYEAIRQGVVVPMLMPCLEGGDDNKNPQVGTGTPVSSDASVGSVGILGRV</sequence>
<dbReference type="PROSITE" id="PS00488">
    <property type="entry name" value="PAL_HISTIDASE"/>
    <property type="match status" value="1"/>
</dbReference>
<dbReference type="Gene3D" id="1.20.200.10">
    <property type="entry name" value="Fumarase/aspartase (Central domain)"/>
    <property type="match status" value="1"/>
</dbReference>
<dbReference type="GO" id="GO:0006559">
    <property type="term" value="P:L-phenylalanine catabolic process"/>
    <property type="evidence" value="ECO:0007669"/>
    <property type="project" value="InterPro"/>
</dbReference>
<organism evidence="3 4">
    <name type="scientific">Colletotrichum spaethianum</name>
    <dbReference type="NCBI Taxonomy" id="700344"/>
    <lineage>
        <taxon>Eukaryota</taxon>
        <taxon>Fungi</taxon>
        <taxon>Dikarya</taxon>
        <taxon>Ascomycota</taxon>
        <taxon>Pezizomycotina</taxon>
        <taxon>Sordariomycetes</taxon>
        <taxon>Hypocreomycetidae</taxon>
        <taxon>Glomerellales</taxon>
        <taxon>Glomerellaceae</taxon>
        <taxon>Colletotrichum</taxon>
        <taxon>Colletotrichum spaethianum species complex</taxon>
    </lineage>
</organism>
<dbReference type="GO" id="GO:0016841">
    <property type="term" value="F:ammonia-lyase activity"/>
    <property type="evidence" value="ECO:0007669"/>
    <property type="project" value="InterPro"/>
</dbReference>
<accession>A0AA37LD36</accession>
<protein>
    <submittedName>
        <fullName evidence="3">Phenylalanine aminomutase</fullName>
    </submittedName>
</protein>
<dbReference type="InterPro" id="IPR024083">
    <property type="entry name" value="Fumarase/histidase_N"/>
</dbReference>
<evidence type="ECO:0000256" key="1">
    <source>
        <dbReference type="ARBA" id="ARBA00007238"/>
    </source>
</evidence>
<dbReference type="CDD" id="cd00332">
    <property type="entry name" value="PAL-HAL"/>
    <property type="match status" value="1"/>
</dbReference>
<proteinExistence type="inferred from homology"/>
<dbReference type="SUPFAM" id="SSF48557">
    <property type="entry name" value="L-aspartase-like"/>
    <property type="match status" value="1"/>
</dbReference>
<comment type="caution">
    <text evidence="3">The sequence shown here is derived from an EMBL/GenBank/DDBJ whole genome shotgun (WGS) entry which is preliminary data.</text>
</comment>
<dbReference type="InterPro" id="IPR008948">
    <property type="entry name" value="L-Aspartase-like"/>
</dbReference>
<keyword evidence="2" id="KW-0456">Lyase</keyword>
<dbReference type="GO" id="GO:0005737">
    <property type="term" value="C:cytoplasm"/>
    <property type="evidence" value="ECO:0007669"/>
    <property type="project" value="InterPro"/>
</dbReference>
<dbReference type="NCBIfam" id="TIGR01226">
    <property type="entry name" value="phe_am_lyase"/>
    <property type="match status" value="1"/>
</dbReference>
<evidence type="ECO:0000313" key="4">
    <source>
        <dbReference type="Proteomes" id="UP001055115"/>
    </source>
</evidence>
<dbReference type="RefSeq" id="XP_049126513.1">
    <property type="nucleotide sequence ID" value="XM_049270556.1"/>
</dbReference>
<dbReference type="Proteomes" id="UP001055115">
    <property type="component" value="Unassembled WGS sequence"/>
</dbReference>
<dbReference type="Pfam" id="PF00221">
    <property type="entry name" value="Lyase_aromatic"/>
    <property type="match status" value="1"/>
</dbReference>
<dbReference type="PANTHER" id="PTHR10362">
    <property type="entry name" value="HISTIDINE AMMONIA-LYASE"/>
    <property type="match status" value="1"/>
</dbReference>
<dbReference type="InterPro" id="IPR001106">
    <property type="entry name" value="Aromatic_Lyase"/>
</dbReference>
<evidence type="ECO:0000313" key="3">
    <source>
        <dbReference type="EMBL" id="GKT44163.1"/>
    </source>
</evidence>
<dbReference type="Gene3D" id="1.10.275.10">
    <property type="entry name" value="Fumarase/aspartase (N-terminal domain)"/>
    <property type="match status" value="1"/>
</dbReference>
<gene>
    <name evidence="3" type="ORF">ColSpa_04344</name>
</gene>
<dbReference type="AlphaFoldDB" id="A0AA37LD36"/>
<keyword evidence="4" id="KW-1185">Reference proteome</keyword>
<name>A0AA37LD36_9PEZI</name>
<dbReference type="InterPro" id="IPR005922">
    <property type="entry name" value="Phe_NH3-lyase"/>
</dbReference>
<evidence type="ECO:0000256" key="2">
    <source>
        <dbReference type="RuleBase" id="RU003954"/>
    </source>
</evidence>
<dbReference type="EMBL" id="BQXU01000009">
    <property type="protein sequence ID" value="GKT44163.1"/>
    <property type="molecule type" value="Genomic_DNA"/>
</dbReference>
<comment type="similarity">
    <text evidence="1 2">Belongs to the PAL/histidase family.</text>
</comment>
<dbReference type="GeneID" id="73325146"/>
<dbReference type="Gene3D" id="1.10.274.20">
    <property type="entry name" value="Phenylalanine ammonia-lyase 1, domain 3"/>
    <property type="match status" value="1"/>
</dbReference>